<proteinExistence type="predicted"/>
<dbReference type="Proteomes" id="UP000005237">
    <property type="component" value="Unassembled WGS sequence"/>
</dbReference>
<reference evidence="2" key="2">
    <citation type="submission" date="2022-06" db="UniProtKB">
        <authorList>
            <consortium name="EnsemblMetazoa"/>
        </authorList>
    </citation>
    <scope>IDENTIFICATION</scope>
    <source>
        <strain evidence="2">DF5081</strain>
    </source>
</reference>
<protein>
    <submittedName>
        <fullName evidence="2">Uncharacterized protein</fullName>
    </submittedName>
</protein>
<evidence type="ECO:0000313" key="2">
    <source>
        <dbReference type="EnsemblMetazoa" id="CJA36098.1"/>
    </source>
</evidence>
<accession>A0A8R1EKS4</accession>
<organism evidence="2 3">
    <name type="scientific">Caenorhabditis japonica</name>
    <dbReference type="NCBI Taxonomy" id="281687"/>
    <lineage>
        <taxon>Eukaryota</taxon>
        <taxon>Metazoa</taxon>
        <taxon>Ecdysozoa</taxon>
        <taxon>Nematoda</taxon>
        <taxon>Chromadorea</taxon>
        <taxon>Rhabditida</taxon>
        <taxon>Rhabditina</taxon>
        <taxon>Rhabditomorpha</taxon>
        <taxon>Rhabditoidea</taxon>
        <taxon>Rhabditidae</taxon>
        <taxon>Peloderinae</taxon>
        <taxon>Caenorhabditis</taxon>
    </lineage>
</organism>
<keyword evidence="1" id="KW-0812">Transmembrane</keyword>
<dbReference type="EnsemblMetazoa" id="CJA36098.1">
    <property type="protein sequence ID" value="CJA36098.1"/>
    <property type="gene ID" value="WBGene00211945"/>
</dbReference>
<sequence>MQNSDSRTLHTRHRHAALLPRFNLFFIIFIVLKFLKASDDYLRKNIETLTKKLDVLAFKQTIMDSTRPSQQSE</sequence>
<keyword evidence="1" id="KW-0472">Membrane</keyword>
<evidence type="ECO:0000313" key="3">
    <source>
        <dbReference type="Proteomes" id="UP000005237"/>
    </source>
</evidence>
<dbReference type="AlphaFoldDB" id="A0A8R1EKS4"/>
<keyword evidence="1" id="KW-1133">Transmembrane helix</keyword>
<reference evidence="3" key="1">
    <citation type="submission" date="2010-08" db="EMBL/GenBank/DDBJ databases">
        <authorList>
            <consortium name="Caenorhabditis japonica Sequencing Consortium"/>
            <person name="Wilson R.K."/>
        </authorList>
    </citation>
    <scope>NUCLEOTIDE SEQUENCE [LARGE SCALE GENOMIC DNA]</scope>
    <source>
        <strain evidence="3">DF5081</strain>
    </source>
</reference>
<name>A0A8R1EKS4_CAEJA</name>
<feature type="transmembrane region" description="Helical" evidence="1">
    <location>
        <begin position="16"/>
        <end position="35"/>
    </location>
</feature>
<keyword evidence="3" id="KW-1185">Reference proteome</keyword>
<evidence type="ECO:0000256" key="1">
    <source>
        <dbReference type="SAM" id="Phobius"/>
    </source>
</evidence>